<proteinExistence type="predicted"/>
<accession>A0A1N7L580</accession>
<protein>
    <submittedName>
        <fullName evidence="2">Uncharacterized protein</fullName>
    </submittedName>
</protein>
<dbReference type="RefSeq" id="WP_235816228.1">
    <property type="nucleotide sequence ID" value="NZ_FTOM01000002.1"/>
</dbReference>
<reference evidence="3" key="1">
    <citation type="submission" date="2017-01" db="EMBL/GenBank/DDBJ databases">
        <authorList>
            <person name="Varghese N."/>
            <person name="Submissions S."/>
        </authorList>
    </citation>
    <scope>NUCLEOTIDE SEQUENCE [LARGE SCALE GENOMIC DNA]</scope>
    <source>
        <strain evidence="3">DSM 18714</strain>
    </source>
</reference>
<evidence type="ECO:0000256" key="1">
    <source>
        <dbReference type="SAM" id="MobiDB-lite"/>
    </source>
</evidence>
<organism evidence="2 3">
    <name type="scientific">Phaeovulum vinaykumarii</name>
    <dbReference type="NCBI Taxonomy" id="407234"/>
    <lineage>
        <taxon>Bacteria</taxon>
        <taxon>Pseudomonadati</taxon>
        <taxon>Pseudomonadota</taxon>
        <taxon>Alphaproteobacteria</taxon>
        <taxon>Rhodobacterales</taxon>
        <taxon>Paracoccaceae</taxon>
        <taxon>Phaeovulum</taxon>
    </lineage>
</organism>
<keyword evidence="3" id="KW-1185">Reference proteome</keyword>
<evidence type="ECO:0000313" key="3">
    <source>
        <dbReference type="Proteomes" id="UP000186098"/>
    </source>
</evidence>
<dbReference type="STRING" id="407234.SAMN05421795_102559"/>
<dbReference type="EMBL" id="FTOM01000002">
    <property type="protein sequence ID" value="SIS68840.1"/>
    <property type="molecule type" value="Genomic_DNA"/>
</dbReference>
<evidence type="ECO:0000313" key="2">
    <source>
        <dbReference type="EMBL" id="SIS68840.1"/>
    </source>
</evidence>
<dbReference type="AlphaFoldDB" id="A0A1N7L580"/>
<gene>
    <name evidence="2" type="ORF">SAMN05421795_102559</name>
</gene>
<sequence>MPKAPDTATGGDSTDDKAAGAKPAKTGKKTPAKAAPPAPDGAPAPRHGGGAAYNVVCVAQAGRLALESILFVASFRETNPDFPGQVLIAEPQPGPRWSTDPRLPGDIRDWLEAEGAQIVPFENHLFGESYPHGNKIEMLAALPDAPFVFFDTDTLFLGPLAQARFDFDRPAASMRREGSWPEPPLYGPGYTEIWKALYDRFGLEGFETTLDLSQPDEFWARYLYFNAGWFFGRDPRAFGARFAEYARVIRDETPDELACQSLDPWLDQIALPLVIHALGGGRPGPELDGLDGDLTCHYRTLPLLYARESDRAVAVLEAVAAPNRRKRFLRESEAMRKLVYQGKGQKIRAAFDRDRLPAREHVIRNTIRRMGLWLR</sequence>
<dbReference type="Proteomes" id="UP000186098">
    <property type="component" value="Unassembled WGS sequence"/>
</dbReference>
<feature type="region of interest" description="Disordered" evidence="1">
    <location>
        <begin position="1"/>
        <end position="46"/>
    </location>
</feature>
<name>A0A1N7L580_9RHOB</name>